<feature type="transmembrane region" description="Helical" evidence="1">
    <location>
        <begin position="133"/>
        <end position="153"/>
    </location>
</feature>
<feature type="transmembrane region" description="Helical" evidence="1">
    <location>
        <begin position="91"/>
        <end position="109"/>
    </location>
</feature>
<keyword evidence="3" id="KW-1185">Reference proteome</keyword>
<evidence type="ECO:0000313" key="2">
    <source>
        <dbReference type="EMBL" id="RIH83189.1"/>
    </source>
</evidence>
<keyword evidence="1" id="KW-1133">Transmembrane helix</keyword>
<name>A0A399EJE4_9DEIN</name>
<protein>
    <submittedName>
        <fullName evidence="2">Uncharacterized protein</fullName>
    </submittedName>
</protein>
<keyword evidence="1" id="KW-0812">Transmembrane</keyword>
<keyword evidence="1" id="KW-0472">Membrane</keyword>
<comment type="caution">
    <text evidence="2">The sequence shown here is derived from an EMBL/GenBank/DDBJ whole genome shotgun (WGS) entry which is preliminary data.</text>
</comment>
<gene>
    <name evidence="2" type="ORF">Mlute_02268</name>
</gene>
<evidence type="ECO:0000313" key="3">
    <source>
        <dbReference type="Proteomes" id="UP000265800"/>
    </source>
</evidence>
<feature type="transmembrane region" description="Helical" evidence="1">
    <location>
        <begin position="52"/>
        <end position="79"/>
    </location>
</feature>
<dbReference type="EMBL" id="QWKZ01000086">
    <property type="protein sequence ID" value="RIH83189.1"/>
    <property type="molecule type" value="Genomic_DNA"/>
</dbReference>
<sequence>MFGLCDRRLGVLVGLLFLPFALQLLGWANTPLGGGPCGPIASERLLLEQPQAFFYAQLMLWGISLLLADGFFILMLGFMHNGVVPPAQARPFVFFALAVALFTASVYLLDRTLGLPVPSPVGWLLGGPEPADAIGVLITLVLLGQVVVALGWLRSLPERSLA</sequence>
<proteinExistence type="predicted"/>
<dbReference type="RefSeq" id="WP_119360805.1">
    <property type="nucleotide sequence ID" value="NZ_QWKZ01000086.1"/>
</dbReference>
<dbReference type="Proteomes" id="UP000265800">
    <property type="component" value="Unassembled WGS sequence"/>
</dbReference>
<evidence type="ECO:0000256" key="1">
    <source>
        <dbReference type="SAM" id="Phobius"/>
    </source>
</evidence>
<dbReference type="OrthoDB" id="26304at2"/>
<reference evidence="2 3" key="1">
    <citation type="submission" date="2018-08" db="EMBL/GenBank/DDBJ databases">
        <title>Meiothermus luteus KCTC 52599 genome sequencing project.</title>
        <authorList>
            <person name="Da Costa M.S."/>
            <person name="Albuquerque L."/>
            <person name="Raposo P."/>
            <person name="Froufe H.J.C."/>
            <person name="Barroso C.S."/>
            <person name="Egas C."/>
        </authorList>
    </citation>
    <scope>NUCLEOTIDE SEQUENCE [LARGE SCALE GENOMIC DNA]</scope>
    <source>
        <strain evidence="2 3">KCTC 52599</strain>
    </source>
</reference>
<dbReference type="AlphaFoldDB" id="A0A399EJE4"/>
<organism evidence="2 3">
    <name type="scientific">Meiothermus luteus</name>
    <dbReference type="NCBI Taxonomy" id="2026184"/>
    <lineage>
        <taxon>Bacteria</taxon>
        <taxon>Thermotogati</taxon>
        <taxon>Deinococcota</taxon>
        <taxon>Deinococci</taxon>
        <taxon>Thermales</taxon>
        <taxon>Thermaceae</taxon>
        <taxon>Meiothermus</taxon>
    </lineage>
</organism>
<accession>A0A399EJE4</accession>